<comment type="caution">
    <text evidence="9">The sequence shown here is derived from an EMBL/GenBank/DDBJ whole genome shotgun (WGS) entry which is preliminary data.</text>
</comment>
<dbReference type="AlphaFoldDB" id="A0A1Q3BA82"/>
<dbReference type="GO" id="GO:0016020">
    <property type="term" value="C:membrane"/>
    <property type="evidence" value="ECO:0007669"/>
    <property type="project" value="UniProtKB-SubCell"/>
</dbReference>
<feature type="non-terminal residue" evidence="9">
    <location>
        <position position="278"/>
    </location>
</feature>
<protein>
    <submittedName>
        <fullName evidence="9">Mlo domain-containing protein</fullName>
    </submittedName>
</protein>
<evidence type="ECO:0000256" key="4">
    <source>
        <dbReference type="ARBA" id="ARBA00022821"/>
    </source>
</evidence>
<keyword evidence="4" id="KW-0611">Plant defense</keyword>
<dbReference type="Proteomes" id="UP000187406">
    <property type="component" value="Unassembled WGS sequence"/>
</dbReference>
<reference evidence="10" key="1">
    <citation type="submission" date="2016-04" db="EMBL/GenBank/DDBJ databases">
        <title>Cephalotus genome sequencing.</title>
        <authorList>
            <person name="Fukushima K."/>
            <person name="Hasebe M."/>
            <person name="Fang X."/>
        </authorList>
    </citation>
    <scope>NUCLEOTIDE SEQUENCE [LARGE SCALE GENOMIC DNA]</scope>
    <source>
        <strain evidence="10">cv. St1</strain>
    </source>
</reference>
<dbReference type="PANTHER" id="PTHR31942:SF74">
    <property type="entry name" value="MLO-LIKE PROTEIN 15"/>
    <property type="match status" value="1"/>
</dbReference>
<feature type="transmembrane region" description="Helical" evidence="8">
    <location>
        <begin position="182"/>
        <end position="203"/>
    </location>
</feature>
<keyword evidence="10" id="KW-1185">Reference proteome</keyword>
<dbReference type="STRING" id="3775.A0A1Q3BA82"/>
<evidence type="ECO:0000313" key="10">
    <source>
        <dbReference type="Proteomes" id="UP000187406"/>
    </source>
</evidence>
<evidence type="ECO:0000256" key="1">
    <source>
        <dbReference type="ARBA" id="ARBA00004141"/>
    </source>
</evidence>
<dbReference type="InterPro" id="IPR004326">
    <property type="entry name" value="Mlo"/>
</dbReference>
<dbReference type="PANTHER" id="PTHR31942">
    <property type="entry name" value="MLO-LIKE PROTEIN 1"/>
    <property type="match status" value="1"/>
</dbReference>
<dbReference type="Pfam" id="PF03094">
    <property type="entry name" value="Mlo"/>
    <property type="match status" value="1"/>
</dbReference>
<gene>
    <name evidence="9" type="ORF">CFOL_v3_08324</name>
</gene>
<accession>A0A1Q3BA82</accession>
<evidence type="ECO:0000256" key="7">
    <source>
        <dbReference type="ARBA" id="ARBA00023265"/>
    </source>
</evidence>
<keyword evidence="7" id="KW-0568">Pathogenesis-related protein</keyword>
<dbReference type="GO" id="GO:0006952">
    <property type="term" value="P:defense response"/>
    <property type="evidence" value="ECO:0007669"/>
    <property type="project" value="UniProtKB-KW"/>
</dbReference>
<evidence type="ECO:0000256" key="2">
    <source>
        <dbReference type="ARBA" id="ARBA00006574"/>
    </source>
</evidence>
<comment type="similarity">
    <text evidence="2">Belongs to the MLO family.</text>
</comment>
<evidence type="ECO:0000256" key="6">
    <source>
        <dbReference type="ARBA" id="ARBA00023136"/>
    </source>
</evidence>
<feature type="transmembrane region" description="Helical" evidence="8">
    <location>
        <begin position="83"/>
        <end position="101"/>
    </location>
</feature>
<sequence>SFFKNFYPSVTKSDYVTLRLGFIMLDHCRGNPKFNFHKYMIRALEADFKKVVGISWYLWLFVIVFLMPVLRNAKGGDQNHVDVYLTVVFLSQLLLAVGMKLDHVITQLAHEVAEKHVAVEGDLVGQPSDDHFWFHRPKIILILAHIILFNSFELAFFFFIWMQYGFDLCIMGKKAYIISEITIYRAFVQFLCSYIILPLYGIVMQMGSFYNKAIFDEPIQEGLFGWAKKARMNKMRKVDNGSSHVYHKDDNPVIVQLANLSDKGSAMEEGKAEEIVSE</sequence>
<proteinExistence type="inferred from homology"/>
<feature type="transmembrane region" description="Helical" evidence="8">
    <location>
        <begin position="139"/>
        <end position="162"/>
    </location>
</feature>
<dbReference type="OrthoDB" id="1388414at2759"/>
<dbReference type="InParanoid" id="A0A1Q3BA82"/>
<feature type="transmembrane region" description="Helical" evidence="8">
    <location>
        <begin position="51"/>
        <end position="71"/>
    </location>
</feature>
<keyword evidence="3 8" id="KW-0812">Transmembrane</keyword>
<organism evidence="9 10">
    <name type="scientific">Cephalotus follicularis</name>
    <name type="common">Albany pitcher plant</name>
    <dbReference type="NCBI Taxonomy" id="3775"/>
    <lineage>
        <taxon>Eukaryota</taxon>
        <taxon>Viridiplantae</taxon>
        <taxon>Streptophyta</taxon>
        <taxon>Embryophyta</taxon>
        <taxon>Tracheophyta</taxon>
        <taxon>Spermatophyta</taxon>
        <taxon>Magnoliopsida</taxon>
        <taxon>eudicotyledons</taxon>
        <taxon>Gunneridae</taxon>
        <taxon>Pentapetalae</taxon>
        <taxon>rosids</taxon>
        <taxon>fabids</taxon>
        <taxon>Oxalidales</taxon>
        <taxon>Cephalotaceae</taxon>
        <taxon>Cephalotus</taxon>
    </lineage>
</organism>
<comment type="subcellular location">
    <subcellularLocation>
        <location evidence="1">Membrane</location>
        <topology evidence="1">Multi-pass membrane protein</topology>
    </subcellularLocation>
</comment>
<keyword evidence="5 8" id="KW-1133">Transmembrane helix</keyword>
<evidence type="ECO:0000313" key="9">
    <source>
        <dbReference type="EMBL" id="GAV64809.1"/>
    </source>
</evidence>
<feature type="non-terminal residue" evidence="9">
    <location>
        <position position="1"/>
    </location>
</feature>
<name>A0A1Q3BA82_CEPFO</name>
<evidence type="ECO:0000256" key="8">
    <source>
        <dbReference type="SAM" id="Phobius"/>
    </source>
</evidence>
<keyword evidence="6 8" id="KW-0472">Membrane</keyword>
<evidence type="ECO:0000256" key="3">
    <source>
        <dbReference type="ARBA" id="ARBA00022692"/>
    </source>
</evidence>
<dbReference type="EMBL" id="BDDD01000367">
    <property type="protein sequence ID" value="GAV64809.1"/>
    <property type="molecule type" value="Genomic_DNA"/>
</dbReference>
<evidence type="ECO:0000256" key="5">
    <source>
        <dbReference type="ARBA" id="ARBA00022989"/>
    </source>
</evidence>